<evidence type="ECO:0000313" key="4">
    <source>
        <dbReference type="Proteomes" id="UP000010475"/>
    </source>
</evidence>
<dbReference type="KEGG" id="csg:Cylst_0428"/>
<dbReference type="PATRIC" id="fig|56107.3.peg.473"/>
<organism evidence="3 4">
    <name type="scientific">Cylindrospermum stagnale PCC 7417</name>
    <dbReference type="NCBI Taxonomy" id="56107"/>
    <lineage>
        <taxon>Bacteria</taxon>
        <taxon>Bacillati</taxon>
        <taxon>Cyanobacteriota</taxon>
        <taxon>Cyanophyceae</taxon>
        <taxon>Nostocales</taxon>
        <taxon>Nostocaceae</taxon>
        <taxon>Cylindrospermum</taxon>
    </lineage>
</organism>
<evidence type="ECO:0000259" key="2">
    <source>
        <dbReference type="Pfam" id="PF13579"/>
    </source>
</evidence>
<keyword evidence="4" id="KW-1185">Reference proteome</keyword>
<dbReference type="GO" id="GO:0016757">
    <property type="term" value="F:glycosyltransferase activity"/>
    <property type="evidence" value="ECO:0007669"/>
    <property type="project" value="InterPro"/>
</dbReference>
<dbReference type="EMBL" id="CP003642">
    <property type="protein sequence ID" value="AFZ22775.1"/>
    <property type="molecule type" value="Genomic_DNA"/>
</dbReference>
<protein>
    <submittedName>
        <fullName evidence="3">Glycosyltransferase</fullName>
    </submittedName>
</protein>
<dbReference type="Proteomes" id="UP000010475">
    <property type="component" value="Chromosome"/>
</dbReference>
<dbReference type="CDD" id="cd03801">
    <property type="entry name" value="GT4_PimA-like"/>
    <property type="match status" value="1"/>
</dbReference>
<dbReference type="Gene3D" id="3.40.50.2000">
    <property type="entry name" value="Glycogen Phosphorylase B"/>
    <property type="match status" value="2"/>
</dbReference>
<dbReference type="OrthoDB" id="9771846at2"/>
<feature type="domain" description="Glycosyl transferase family 1" evidence="1">
    <location>
        <begin position="198"/>
        <end position="350"/>
    </location>
</feature>
<dbReference type="AlphaFoldDB" id="K9WQV8"/>
<dbReference type="PANTHER" id="PTHR45947">
    <property type="entry name" value="SULFOQUINOVOSYL TRANSFERASE SQD2"/>
    <property type="match status" value="1"/>
</dbReference>
<gene>
    <name evidence="3" type="ORF">Cylst_0428</name>
</gene>
<dbReference type="PANTHER" id="PTHR45947:SF3">
    <property type="entry name" value="SULFOQUINOVOSYL TRANSFERASE SQD2"/>
    <property type="match status" value="1"/>
</dbReference>
<dbReference type="STRING" id="56107.Cylst_0428"/>
<reference evidence="3 4" key="1">
    <citation type="submission" date="2012-06" db="EMBL/GenBank/DDBJ databases">
        <title>Finished chromosome of genome of Cylindrospermum stagnale PCC 7417.</title>
        <authorList>
            <consortium name="US DOE Joint Genome Institute"/>
            <person name="Gugger M."/>
            <person name="Coursin T."/>
            <person name="Rippka R."/>
            <person name="Tandeau De Marsac N."/>
            <person name="Huntemann M."/>
            <person name="Wei C.-L."/>
            <person name="Han J."/>
            <person name="Detter J.C."/>
            <person name="Han C."/>
            <person name="Tapia R."/>
            <person name="Chen A."/>
            <person name="Kyrpides N."/>
            <person name="Mavromatis K."/>
            <person name="Markowitz V."/>
            <person name="Szeto E."/>
            <person name="Ivanova N."/>
            <person name="Pagani I."/>
            <person name="Pati A."/>
            <person name="Goodwin L."/>
            <person name="Nordberg H.P."/>
            <person name="Cantor M.N."/>
            <person name="Hua S.X."/>
            <person name="Woyke T."/>
            <person name="Kerfeld C.A."/>
        </authorList>
    </citation>
    <scope>NUCLEOTIDE SEQUENCE [LARGE SCALE GENOMIC DNA]</scope>
    <source>
        <strain evidence="3 4">PCC 7417</strain>
    </source>
</reference>
<dbReference type="HOGENOM" id="CLU_009583_2_2_3"/>
<sequence length="383" mass="42513">MKIAVIGAKGLPPKQGGIEHYCAEVYPRMVKQGHCVDLFARSTYTDCAWFNEDDFQGVRVISLPGWHLRGFDAFFSSALGAIASCGQQYDIIHFHALGPALFTWVSRLATSAKVVVTCQGLDWQRAKWGNFSSRLILLGEKASVRFAHGLIVVSKDLKAYFLQTYDRQTSYIPNAPAGYGESDPHFTYGTALNLTPGRYILFLGRLVPEKRPDLLVEAFCALKPPGWKLVLAGGVSDTKSFTTKLLTTVANHRDIVFAGELWGSRLWEIVRGSGLFVLPSDLEGLPLAMLEAMREGIPVLASDILPHQELINSERGMLFTSGDLDSCIRSLNWAIRHPTELATMAKNAQNYVHLNYSWDCVASEILKLYTTVLSLVICYLSFN</sequence>
<dbReference type="Pfam" id="PF00534">
    <property type="entry name" value="Glycos_transf_1"/>
    <property type="match status" value="1"/>
</dbReference>
<dbReference type="InterPro" id="IPR028098">
    <property type="entry name" value="Glyco_trans_4-like_N"/>
</dbReference>
<feature type="domain" description="Glycosyltransferase subfamily 4-like N-terminal" evidence="2">
    <location>
        <begin position="16"/>
        <end position="174"/>
    </location>
</feature>
<dbReference type="RefSeq" id="WP_015206032.1">
    <property type="nucleotide sequence ID" value="NC_019757.1"/>
</dbReference>
<accession>K9WQV8</accession>
<name>K9WQV8_9NOST</name>
<dbReference type="SUPFAM" id="SSF53756">
    <property type="entry name" value="UDP-Glycosyltransferase/glycogen phosphorylase"/>
    <property type="match status" value="1"/>
</dbReference>
<evidence type="ECO:0000313" key="3">
    <source>
        <dbReference type="EMBL" id="AFZ22775.1"/>
    </source>
</evidence>
<dbReference type="Pfam" id="PF13579">
    <property type="entry name" value="Glyco_trans_4_4"/>
    <property type="match status" value="1"/>
</dbReference>
<proteinExistence type="predicted"/>
<keyword evidence="3" id="KW-0808">Transferase</keyword>
<dbReference type="eggNOG" id="COG0438">
    <property type="taxonomic scope" value="Bacteria"/>
</dbReference>
<dbReference type="InterPro" id="IPR050194">
    <property type="entry name" value="Glycosyltransferase_grp1"/>
</dbReference>
<dbReference type="InterPro" id="IPR001296">
    <property type="entry name" value="Glyco_trans_1"/>
</dbReference>
<evidence type="ECO:0000259" key="1">
    <source>
        <dbReference type="Pfam" id="PF00534"/>
    </source>
</evidence>